<evidence type="ECO:0000313" key="2">
    <source>
        <dbReference type="Proteomes" id="UP000001996"/>
    </source>
</evidence>
<dbReference type="EMBL" id="CH981524">
    <property type="protein sequence ID" value="EDK42338.1"/>
    <property type="molecule type" value="Genomic_DNA"/>
</dbReference>
<accession>A5DT30</accession>
<dbReference type="Proteomes" id="UP000001996">
    <property type="component" value="Unassembled WGS sequence"/>
</dbReference>
<dbReference type="OrthoDB" id="4017550at2759"/>
<dbReference type="VEuPathDB" id="FungiDB:LELG_00516"/>
<evidence type="ECO:0000313" key="1">
    <source>
        <dbReference type="EMBL" id="EDK42338.1"/>
    </source>
</evidence>
<dbReference type="KEGG" id="lel:PVL30_000501"/>
<dbReference type="AlphaFoldDB" id="A5DT30"/>
<reference evidence="1 2" key="1">
    <citation type="journal article" date="2009" name="Nature">
        <title>Evolution of pathogenicity and sexual reproduction in eight Candida genomes.</title>
        <authorList>
            <person name="Butler G."/>
            <person name="Rasmussen M.D."/>
            <person name="Lin M.F."/>
            <person name="Santos M.A."/>
            <person name="Sakthikumar S."/>
            <person name="Munro C.A."/>
            <person name="Rheinbay E."/>
            <person name="Grabherr M."/>
            <person name="Forche A."/>
            <person name="Reedy J.L."/>
            <person name="Agrafioti I."/>
            <person name="Arnaud M.B."/>
            <person name="Bates S."/>
            <person name="Brown A.J."/>
            <person name="Brunke S."/>
            <person name="Costanzo M.C."/>
            <person name="Fitzpatrick D.A."/>
            <person name="de Groot P.W."/>
            <person name="Harris D."/>
            <person name="Hoyer L.L."/>
            <person name="Hube B."/>
            <person name="Klis F.M."/>
            <person name="Kodira C."/>
            <person name="Lennard N."/>
            <person name="Logue M.E."/>
            <person name="Martin R."/>
            <person name="Neiman A.M."/>
            <person name="Nikolaou E."/>
            <person name="Quail M.A."/>
            <person name="Quinn J."/>
            <person name="Santos M.C."/>
            <person name="Schmitzberger F.F."/>
            <person name="Sherlock G."/>
            <person name="Shah P."/>
            <person name="Silverstein K.A."/>
            <person name="Skrzypek M.S."/>
            <person name="Soll D."/>
            <person name="Staggs R."/>
            <person name="Stansfield I."/>
            <person name="Stumpf M.P."/>
            <person name="Sudbery P.E."/>
            <person name="Srikantha T."/>
            <person name="Zeng Q."/>
            <person name="Berman J."/>
            <person name="Berriman M."/>
            <person name="Heitman J."/>
            <person name="Gow N.A."/>
            <person name="Lorenz M.C."/>
            <person name="Birren B.W."/>
            <person name="Kellis M."/>
            <person name="Cuomo C.A."/>
        </authorList>
    </citation>
    <scope>NUCLEOTIDE SEQUENCE [LARGE SCALE GENOMIC DNA]</scope>
    <source>
        <strain evidence="2">ATCC 11503 / BCRC 21390 / CBS 2605 / JCM 1781 / NBRC 1676 / NRRL YB-4239</strain>
    </source>
</reference>
<name>A5DT30_LODEL</name>
<gene>
    <name evidence="1" type="ORF">LELG_00516</name>
</gene>
<keyword evidence="2" id="KW-1185">Reference proteome</keyword>
<dbReference type="STRING" id="379508.A5DT30"/>
<dbReference type="HOGENOM" id="CLU_609836_0_0_1"/>
<sequence length="449" mass="53957">MNILRRARAHRDISVIEKPLETFVKRVQLERLQNIKPSLECIDKLIDDNLAFLVKKFKLEPVYDQFELRQRIWDKLKRSKVSVDPKLVARNKHFVPLDILFTPQYNRFMKELYPLDYHHQDQQHQHQQNHHRQLQSHLLFQPRQRSFDLLSNHQKYTRINHEKLYQRYLDLPAPAPRHLPHDVLQDFITRFALNNNRFVGKGYLLDRKLREDHDTFVRTIIAQNERRREYRKMVQKVFKDLRKSGIEITEQEQVRMMYLSYFKDSAADILSGIDFESPSKTITDEKLGYRKFTFVEYKQIIETIGERSDIYGMLLFLATRHDRFDVIEDILPRVQLGQILGKRNEETDFKMIDSALLNLLNYFTHYIDRKDYVTYLARTIEEIAKLEVANDKIIEHLLKVLTILDVDKNIIDNLRETLEVGENLNETRDMPQEWLYIYTKLKVLCGKKN</sequence>
<protein>
    <submittedName>
        <fullName evidence="1">Uncharacterized protein</fullName>
    </submittedName>
</protein>
<dbReference type="eggNOG" id="ENOG502RPYD">
    <property type="taxonomic scope" value="Eukaryota"/>
</dbReference>
<dbReference type="GeneID" id="5235169"/>
<proteinExistence type="predicted"/>
<organism evidence="1 2">
    <name type="scientific">Lodderomyces elongisporus (strain ATCC 11503 / CBS 2605 / JCM 1781 / NBRC 1676 / NRRL YB-4239)</name>
    <name type="common">Yeast</name>
    <name type="synonym">Saccharomyces elongisporus</name>
    <dbReference type="NCBI Taxonomy" id="379508"/>
    <lineage>
        <taxon>Eukaryota</taxon>
        <taxon>Fungi</taxon>
        <taxon>Dikarya</taxon>
        <taxon>Ascomycota</taxon>
        <taxon>Saccharomycotina</taxon>
        <taxon>Pichiomycetes</taxon>
        <taxon>Debaryomycetaceae</taxon>
        <taxon>Candida/Lodderomyces clade</taxon>
        <taxon>Lodderomyces</taxon>
    </lineage>
</organism>
<dbReference type="InParanoid" id="A5DT30"/>